<dbReference type="Pfam" id="PF00724">
    <property type="entry name" value="Oxidored_FMN"/>
    <property type="match status" value="1"/>
</dbReference>
<evidence type="ECO:0000259" key="4">
    <source>
        <dbReference type="Pfam" id="PF00724"/>
    </source>
</evidence>
<comment type="caution">
    <text evidence="5">The sequence shown here is derived from an EMBL/GenBank/DDBJ whole genome shotgun (WGS) entry which is preliminary data.</text>
</comment>
<gene>
    <name evidence="5" type="ORF">AWB77_04539</name>
</gene>
<keyword evidence="3" id="KW-0560">Oxidoreductase</keyword>
<name>A0A158CU41_9BURK</name>
<evidence type="ECO:0000256" key="3">
    <source>
        <dbReference type="ARBA" id="ARBA00023002"/>
    </source>
</evidence>
<sequence length="366" mass="39855">MAQAGLFDAGKLGAIPVSNRIAMAPLTRSRADSEGVQTPLAAEYYSQRASAGLIICEATNISRQGRGYAWTPGVYTDAHVKAWRKVTDAVHEAGGHLVLQLWHVGRVSHVSLQDDGQAPVAPSAIRGEDTVYTESGLERLSMPRMLRHDEIPGLIDDYRNAARRAKEAGFDGVEIHMANSYLLDQFLRDSTNRRDDEYGGSVANRSRLPLEVAQAVTEIWDADRVGARLSPLTRFAGNTPLDSDPQTTYGYLAERLGMLGMAYIHCIEGQTRGANAKAVYDFQELRRAFGGGYIANNSYTRELAIETISKGEADMIAFGRPFIGNPDVVDRLRKNAPFVDAPKEAYYGGGASGYTDFATLNAVGGF</sequence>
<dbReference type="PANTHER" id="PTHR22893">
    <property type="entry name" value="NADH OXIDOREDUCTASE-RELATED"/>
    <property type="match status" value="1"/>
</dbReference>
<dbReference type="InterPro" id="IPR013785">
    <property type="entry name" value="Aldolase_TIM"/>
</dbReference>
<accession>A0A158CU41</accession>
<dbReference type="InterPro" id="IPR045247">
    <property type="entry name" value="Oye-like"/>
</dbReference>
<dbReference type="AlphaFoldDB" id="A0A158CU41"/>
<evidence type="ECO:0000256" key="1">
    <source>
        <dbReference type="ARBA" id="ARBA00001917"/>
    </source>
</evidence>
<protein>
    <submittedName>
        <fullName evidence="5">NADH:flavin oxidoreductase</fullName>
    </submittedName>
</protein>
<dbReference type="InterPro" id="IPR001155">
    <property type="entry name" value="OxRdtase_FMN_N"/>
</dbReference>
<evidence type="ECO:0000256" key="2">
    <source>
        <dbReference type="ARBA" id="ARBA00005979"/>
    </source>
</evidence>
<evidence type="ECO:0000313" key="5">
    <source>
        <dbReference type="EMBL" id="SAK85848.1"/>
    </source>
</evidence>
<dbReference type="PANTHER" id="PTHR22893:SF91">
    <property type="entry name" value="NADPH DEHYDROGENASE 2-RELATED"/>
    <property type="match status" value="1"/>
</dbReference>
<dbReference type="Proteomes" id="UP000054903">
    <property type="component" value="Unassembled WGS sequence"/>
</dbReference>
<comment type="cofactor">
    <cofactor evidence="1">
        <name>FMN</name>
        <dbReference type="ChEBI" id="CHEBI:58210"/>
    </cofactor>
</comment>
<proteinExistence type="inferred from homology"/>
<dbReference type="EMBL" id="FCNX02000012">
    <property type="protein sequence ID" value="SAK85848.1"/>
    <property type="molecule type" value="Genomic_DNA"/>
</dbReference>
<reference evidence="5" key="1">
    <citation type="submission" date="2016-01" db="EMBL/GenBank/DDBJ databases">
        <authorList>
            <person name="Peeters C."/>
        </authorList>
    </citation>
    <scope>NUCLEOTIDE SEQUENCE</scope>
    <source>
        <strain evidence="5">LMG 29320</strain>
    </source>
</reference>
<dbReference type="RefSeq" id="WP_061136655.1">
    <property type="nucleotide sequence ID" value="NZ_FCNX02000012.1"/>
</dbReference>
<dbReference type="GO" id="GO:0010181">
    <property type="term" value="F:FMN binding"/>
    <property type="evidence" value="ECO:0007669"/>
    <property type="project" value="InterPro"/>
</dbReference>
<comment type="similarity">
    <text evidence="2">Belongs to the NADH:flavin oxidoreductase/NADH oxidase family.</text>
</comment>
<dbReference type="Gene3D" id="3.20.20.70">
    <property type="entry name" value="Aldolase class I"/>
    <property type="match status" value="1"/>
</dbReference>
<feature type="domain" description="NADH:flavin oxidoreductase/NADH oxidase N-terminal" evidence="4">
    <location>
        <begin position="6"/>
        <end position="336"/>
    </location>
</feature>
<evidence type="ECO:0000313" key="6">
    <source>
        <dbReference type="Proteomes" id="UP000054903"/>
    </source>
</evidence>
<keyword evidence="6" id="KW-1185">Reference proteome</keyword>
<organism evidence="5 6">
    <name type="scientific">Caballeronia fortuita</name>
    <dbReference type="NCBI Taxonomy" id="1777138"/>
    <lineage>
        <taxon>Bacteria</taxon>
        <taxon>Pseudomonadati</taxon>
        <taxon>Pseudomonadota</taxon>
        <taxon>Betaproteobacteria</taxon>
        <taxon>Burkholderiales</taxon>
        <taxon>Burkholderiaceae</taxon>
        <taxon>Caballeronia</taxon>
    </lineage>
</organism>
<dbReference type="GO" id="GO:0016628">
    <property type="term" value="F:oxidoreductase activity, acting on the CH-CH group of donors, NAD or NADP as acceptor"/>
    <property type="evidence" value="ECO:0007669"/>
    <property type="project" value="UniProtKB-ARBA"/>
</dbReference>
<dbReference type="CDD" id="cd02933">
    <property type="entry name" value="OYE_like_FMN"/>
    <property type="match status" value="1"/>
</dbReference>
<dbReference type="OrthoDB" id="8985337at2"/>
<dbReference type="FunFam" id="3.20.20.70:FF:000059">
    <property type="entry name" value="N-ethylmaleimide reductase, FMN-linked"/>
    <property type="match status" value="1"/>
</dbReference>
<dbReference type="SUPFAM" id="SSF51395">
    <property type="entry name" value="FMN-linked oxidoreductases"/>
    <property type="match status" value="1"/>
</dbReference>
<dbReference type="GO" id="GO:0005829">
    <property type="term" value="C:cytosol"/>
    <property type="evidence" value="ECO:0007669"/>
    <property type="project" value="TreeGrafter"/>
</dbReference>
<dbReference type="STRING" id="1777138.AWB77_04539"/>